<evidence type="ECO:0000259" key="1">
    <source>
        <dbReference type="PROSITE" id="PS50011"/>
    </source>
</evidence>
<dbReference type="InterPro" id="IPR001245">
    <property type="entry name" value="Ser-Thr/Tyr_kinase_cat_dom"/>
</dbReference>
<dbReference type="EMBL" id="VFLP01000008">
    <property type="protein sequence ID" value="TRX96946.1"/>
    <property type="molecule type" value="Genomic_DNA"/>
</dbReference>
<dbReference type="Proteomes" id="UP000319160">
    <property type="component" value="Unassembled WGS sequence"/>
</dbReference>
<dbReference type="Pfam" id="PF07714">
    <property type="entry name" value="PK_Tyr_Ser-Thr"/>
    <property type="match status" value="1"/>
</dbReference>
<gene>
    <name evidence="2" type="ORF">FHL15_002252</name>
</gene>
<dbReference type="PANTHER" id="PTHR44329">
    <property type="entry name" value="SERINE/THREONINE-PROTEIN KINASE TNNI3K-RELATED"/>
    <property type="match status" value="1"/>
</dbReference>
<dbReference type="GO" id="GO:0004674">
    <property type="term" value="F:protein serine/threonine kinase activity"/>
    <property type="evidence" value="ECO:0007669"/>
    <property type="project" value="TreeGrafter"/>
</dbReference>
<sequence>MRLSDHEAAHAIRDRLEPVGRTGLSIVYAEKGNTKTVLKAAGFWLDGEMYDHAALAEDTSNRFKREAALYEALGSHSCILKCMGVELMPNGEEAWALRLERAPHGNLREYMGRNDAPAMSRRIRVAVDLAETMQYVHDRGVIWGDVSARNILVFDDLQIKLCDFAGSSLLGTYPDLLFSYEPRYWVPEPDEEAPAKGTLAMELFSLGTAICEITEWAVPYGLIEIEELQQKLMDGEYPHITENNPVRDIIQKLWRFEYGSAQEVADALKMVNTI</sequence>
<dbReference type="InterPro" id="IPR051681">
    <property type="entry name" value="Ser/Thr_Kinases-Pseudokinases"/>
</dbReference>
<proteinExistence type="predicted"/>
<dbReference type="STRING" id="2512241.A0A553I9R3"/>
<reference evidence="3" key="1">
    <citation type="submission" date="2019-06" db="EMBL/GenBank/DDBJ databases">
        <title>Draft genome sequence of the griseofulvin-producing fungus Xylaria cubensis strain G536.</title>
        <authorList>
            <person name="Mead M.E."/>
            <person name="Raja H.A."/>
            <person name="Steenwyk J.L."/>
            <person name="Knowles S.L."/>
            <person name="Oberlies N.H."/>
            <person name="Rokas A."/>
        </authorList>
    </citation>
    <scope>NUCLEOTIDE SEQUENCE [LARGE SCALE GENOMIC DNA]</scope>
    <source>
        <strain evidence="3">G536</strain>
    </source>
</reference>
<protein>
    <recommendedName>
        <fullName evidence="1">Protein kinase domain-containing protein</fullName>
    </recommendedName>
</protein>
<dbReference type="Gene3D" id="1.10.510.10">
    <property type="entry name" value="Transferase(Phosphotransferase) domain 1"/>
    <property type="match status" value="1"/>
</dbReference>
<evidence type="ECO:0000313" key="2">
    <source>
        <dbReference type="EMBL" id="TRX96946.1"/>
    </source>
</evidence>
<organism evidence="2 3">
    <name type="scientific">Xylaria flabelliformis</name>
    <dbReference type="NCBI Taxonomy" id="2512241"/>
    <lineage>
        <taxon>Eukaryota</taxon>
        <taxon>Fungi</taxon>
        <taxon>Dikarya</taxon>
        <taxon>Ascomycota</taxon>
        <taxon>Pezizomycotina</taxon>
        <taxon>Sordariomycetes</taxon>
        <taxon>Xylariomycetidae</taxon>
        <taxon>Xylariales</taxon>
        <taxon>Xylariaceae</taxon>
        <taxon>Xylaria</taxon>
    </lineage>
</organism>
<feature type="domain" description="Protein kinase" evidence="1">
    <location>
        <begin position="13"/>
        <end position="274"/>
    </location>
</feature>
<dbReference type="AlphaFoldDB" id="A0A553I9R3"/>
<dbReference type="InterPro" id="IPR000719">
    <property type="entry name" value="Prot_kinase_dom"/>
</dbReference>
<dbReference type="PROSITE" id="PS50011">
    <property type="entry name" value="PROTEIN_KINASE_DOM"/>
    <property type="match status" value="1"/>
</dbReference>
<accession>A0A553I9R3</accession>
<keyword evidence="3" id="KW-1185">Reference proteome</keyword>
<dbReference type="InterPro" id="IPR011009">
    <property type="entry name" value="Kinase-like_dom_sf"/>
</dbReference>
<evidence type="ECO:0000313" key="3">
    <source>
        <dbReference type="Proteomes" id="UP000319160"/>
    </source>
</evidence>
<dbReference type="GO" id="GO:0005524">
    <property type="term" value="F:ATP binding"/>
    <property type="evidence" value="ECO:0007669"/>
    <property type="project" value="InterPro"/>
</dbReference>
<dbReference type="OrthoDB" id="1668230at2759"/>
<comment type="caution">
    <text evidence="2">The sequence shown here is derived from an EMBL/GenBank/DDBJ whole genome shotgun (WGS) entry which is preliminary data.</text>
</comment>
<name>A0A553I9R3_9PEZI</name>
<dbReference type="SUPFAM" id="SSF56112">
    <property type="entry name" value="Protein kinase-like (PK-like)"/>
    <property type="match status" value="1"/>
</dbReference>